<evidence type="ECO:0000313" key="3">
    <source>
        <dbReference type="Proteomes" id="UP000593765"/>
    </source>
</evidence>
<dbReference type="CDD" id="cd00118">
    <property type="entry name" value="LysM"/>
    <property type="match status" value="1"/>
</dbReference>
<name>A0A7M2WXH6_9BACT</name>
<dbReference type="KEGG" id="hbs:IPV69_02090"/>
<dbReference type="SUPFAM" id="SSF54106">
    <property type="entry name" value="LysM domain"/>
    <property type="match status" value="1"/>
</dbReference>
<evidence type="ECO:0000259" key="1">
    <source>
        <dbReference type="PROSITE" id="PS51782"/>
    </source>
</evidence>
<dbReference type="Gene3D" id="3.10.350.10">
    <property type="entry name" value="LysM domain"/>
    <property type="match status" value="1"/>
</dbReference>
<protein>
    <submittedName>
        <fullName evidence="2">LysM peptidoglycan-binding domain-containing protein</fullName>
    </submittedName>
</protein>
<dbReference type="SUPFAM" id="SSF51556">
    <property type="entry name" value="Metallo-dependent hydrolases"/>
    <property type="match status" value="1"/>
</dbReference>
<dbReference type="RefSeq" id="WP_206293260.1">
    <property type="nucleotide sequence ID" value="NZ_CP063458.1"/>
</dbReference>
<dbReference type="InterPro" id="IPR018392">
    <property type="entry name" value="LysM"/>
</dbReference>
<dbReference type="EMBL" id="CP063458">
    <property type="protein sequence ID" value="QOV90186.1"/>
    <property type="molecule type" value="Genomic_DNA"/>
</dbReference>
<evidence type="ECO:0000313" key="2">
    <source>
        <dbReference type="EMBL" id="QOV90186.1"/>
    </source>
</evidence>
<dbReference type="PROSITE" id="PS51782">
    <property type="entry name" value="LYSM"/>
    <property type="match status" value="1"/>
</dbReference>
<sequence length="1052" mass="116671">MPDDLISATSSATPGSVTGVCVRMLLGHHLEPASGQTFGASVTEFAAVTQLSVGDDPVLMGPMQVSIGGCTAPSPFNAMPGTCYGCGQVSPAAGELLRAPMPVLRIGNQGHCAGVAISNVWPHPPIPVMCELKICRSGQRATGGAPPPAAVPQVAHGTVGAGEAATNGQSEFKLKVSWLDAPANGLRVLARPTKGEAAQGVRNLILDEKGCVTFRMPNRECVVQLIDVLPEQIHEQSAATVSEDRLPCLNYTVKKGDTLWSIGQRFGTSWEKIWNHEKNGKLKSDRHSDPKRLQENDALVIPQLQRATLKLNAKTENHVRLVPLLPHIDSHCHVVAASQYEPVLGGSDQQELAAYDEVVLVYKDGVAVRWPAPVTVDVRRTGTDPGEQPTWDRTDVDVQSVVRLSISSSNRTPPQPAIYESETEWTVSKPGSDGVASGVAIFLANGSLTQVPLPTCLRRNGQLPICLRDGQELRFQENLPRLVQRHHFGFAAWINTPAGFRGAVSMVAVGKFLVHNVLESEATNAWYLLRGLAGNSTTDRLNDRAKAIVPLVLDLSQTPIRKSLHAWVLDVIAGSHVEAEVRDDSQDYPRREYIWFKQDVNRIVTVVERIAHKGRGEVLPFAPFDARNPEAMKIVKDCVPQRGFVGIKMYTRCGWLPTENAKLFGDPRGAIVDRQAKELLEFAIKSDLPITNHHSPGGWPPTSEEVGPACFWSSLNFGFPRLNKPNPQASFEDAARWLVEAFCVATARYCEYVQTLASPYIWISTLNENTRLRLNLAHFGTAGAAWCRYQSRQSASIEVSESTSTYLRYNPVIVSGERFAGSQFKAAVLLRLTRASVSELEWYLTDDEFGWARSQLQRLTQGDPTVPLLWELKEPEHLNQVLQLPHWQDWLSQWKNRFPLDWCSKILDLMTNFPNVFADLSYFVGDLEREDGDVLRRLLSEIAKHKTWQHRVLAGTDWPLIEKDGVGVSESWLAFRQAVDEAAILAKVSADSLWQKLTCENPLRFLNLKTRMDALEKFYNEPLGQDREGGDPVFWWPAVRLYYDRAKDNPGH</sequence>
<dbReference type="Gene3D" id="3.20.20.140">
    <property type="entry name" value="Metal-dependent hydrolases"/>
    <property type="match status" value="2"/>
</dbReference>
<accession>A0A7M2WXH6</accession>
<dbReference type="SMART" id="SM00257">
    <property type="entry name" value="LysM"/>
    <property type="match status" value="1"/>
</dbReference>
<dbReference type="Proteomes" id="UP000593765">
    <property type="component" value="Chromosome"/>
</dbReference>
<dbReference type="AlphaFoldDB" id="A0A7M2WXH6"/>
<keyword evidence="3" id="KW-1185">Reference proteome</keyword>
<gene>
    <name evidence="2" type="ORF">IPV69_02090</name>
</gene>
<dbReference type="Pfam" id="PF01476">
    <property type="entry name" value="LysM"/>
    <property type="match status" value="1"/>
</dbReference>
<reference evidence="2 3" key="1">
    <citation type="submission" date="2020-10" db="EMBL/GenBank/DDBJ databases">
        <title>Wide distribution of Phycisphaera-like planctomycetes from WD2101 soil group in peatlands and genome analysis of the first cultivated representative.</title>
        <authorList>
            <person name="Dedysh S.N."/>
            <person name="Beletsky A.V."/>
            <person name="Ivanova A."/>
            <person name="Kulichevskaya I.S."/>
            <person name="Suzina N.E."/>
            <person name="Philippov D.A."/>
            <person name="Rakitin A.L."/>
            <person name="Mardanov A.V."/>
            <person name="Ravin N.V."/>
        </authorList>
    </citation>
    <scope>NUCLEOTIDE SEQUENCE [LARGE SCALE GENOMIC DNA]</scope>
    <source>
        <strain evidence="2 3">M1803</strain>
    </source>
</reference>
<dbReference type="InterPro" id="IPR032466">
    <property type="entry name" value="Metal_Hydrolase"/>
</dbReference>
<proteinExistence type="predicted"/>
<organism evidence="2 3">
    <name type="scientific">Humisphaera borealis</name>
    <dbReference type="NCBI Taxonomy" id="2807512"/>
    <lineage>
        <taxon>Bacteria</taxon>
        <taxon>Pseudomonadati</taxon>
        <taxon>Planctomycetota</taxon>
        <taxon>Phycisphaerae</taxon>
        <taxon>Tepidisphaerales</taxon>
        <taxon>Tepidisphaeraceae</taxon>
        <taxon>Humisphaera</taxon>
    </lineage>
</organism>
<dbReference type="InterPro" id="IPR036779">
    <property type="entry name" value="LysM_dom_sf"/>
</dbReference>
<feature type="domain" description="LysM" evidence="1">
    <location>
        <begin position="249"/>
        <end position="301"/>
    </location>
</feature>